<feature type="region of interest" description="Disordered" evidence="1">
    <location>
        <begin position="68"/>
        <end position="92"/>
    </location>
</feature>
<organism evidence="3 4">
    <name type="scientific">Arenimonas caeni</name>
    <dbReference type="NCBI Taxonomy" id="2058085"/>
    <lineage>
        <taxon>Bacteria</taxon>
        <taxon>Pseudomonadati</taxon>
        <taxon>Pseudomonadota</taxon>
        <taxon>Gammaproteobacteria</taxon>
        <taxon>Lysobacterales</taxon>
        <taxon>Lysobacteraceae</taxon>
        <taxon>Arenimonas</taxon>
    </lineage>
</organism>
<dbReference type="EMBL" id="PVLF01000003">
    <property type="protein sequence ID" value="PRH83165.1"/>
    <property type="molecule type" value="Genomic_DNA"/>
</dbReference>
<accession>A0A2P6MB17</accession>
<keyword evidence="2" id="KW-0812">Transmembrane</keyword>
<keyword evidence="4" id="KW-1185">Reference proteome</keyword>
<gene>
    <name evidence="3" type="ORF">C6N40_03095</name>
</gene>
<evidence type="ECO:0000313" key="3">
    <source>
        <dbReference type="EMBL" id="PRH83165.1"/>
    </source>
</evidence>
<keyword evidence="2" id="KW-1133">Transmembrane helix</keyword>
<comment type="caution">
    <text evidence="3">The sequence shown here is derived from an EMBL/GenBank/DDBJ whole genome shotgun (WGS) entry which is preliminary data.</text>
</comment>
<dbReference type="NCBIfam" id="NF041109">
    <property type="entry name" value="VF_TspB_C_term"/>
    <property type="match status" value="1"/>
</dbReference>
<evidence type="ECO:0000313" key="4">
    <source>
        <dbReference type="Proteomes" id="UP000241736"/>
    </source>
</evidence>
<feature type="compositionally biased region" description="Low complexity" evidence="1">
    <location>
        <begin position="76"/>
        <end position="90"/>
    </location>
</feature>
<dbReference type="AlphaFoldDB" id="A0A2P6MB17"/>
<protein>
    <recommendedName>
        <fullName evidence="5">TspB protein</fullName>
    </recommendedName>
</protein>
<reference evidence="3 4" key="1">
    <citation type="submission" date="2018-03" db="EMBL/GenBank/DDBJ databases">
        <title>Arenimonas caeni sp. nov., isolated from activated sludge.</title>
        <authorList>
            <person name="Liu H."/>
        </authorList>
    </citation>
    <scope>NUCLEOTIDE SEQUENCE [LARGE SCALE GENOMIC DNA]</scope>
    <source>
        <strain evidence="4">z29</strain>
    </source>
</reference>
<dbReference type="Proteomes" id="UP000241736">
    <property type="component" value="Unassembled WGS sequence"/>
</dbReference>
<name>A0A2P6MB17_9GAMM</name>
<sequence length="146" mass="15503">MQEADRLRDALTNPDPNTNPAPDPTAEWDTGYQGGEPQGSPTALDFPNFCSWASVVCELADWLRLDTEGDDPDPEVPVIEPDTSVSWSSGFSGGSCPAPVSVEVMGADVDFSYQPLCDLAVYIKPIVLAAAALMAVLIIGGFRRAS</sequence>
<dbReference type="OrthoDB" id="6713686at2"/>
<proteinExistence type="predicted"/>
<evidence type="ECO:0000256" key="2">
    <source>
        <dbReference type="SAM" id="Phobius"/>
    </source>
</evidence>
<evidence type="ECO:0000256" key="1">
    <source>
        <dbReference type="SAM" id="MobiDB-lite"/>
    </source>
</evidence>
<feature type="transmembrane region" description="Helical" evidence="2">
    <location>
        <begin position="122"/>
        <end position="142"/>
    </location>
</feature>
<feature type="region of interest" description="Disordered" evidence="1">
    <location>
        <begin position="1"/>
        <end position="43"/>
    </location>
</feature>
<keyword evidence="2" id="KW-0472">Membrane</keyword>
<evidence type="ECO:0008006" key="5">
    <source>
        <dbReference type="Google" id="ProtNLM"/>
    </source>
</evidence>